<dbReference type="Pfam" id="PF20431">
    <property type="entry name" value="E_motif"/>
    <property type="match status" value="1"/>
</dbReference>
<reference evidence="3 4" key="1">
    <citation type="submission" date="2021-07" db="EMBL/GenBank/DDBJ databases">
        <title>The Aristolochia fimbriata genome: insights into angiosperm evolution, floral development and chemical biosynthesis.</title>
        <authorList>
            <person name="Jiao Y."/>
        </authorList>
    </citation>
    <scope>NUCLEOTIDE SEQUENCE [LARGE SCALE GENOMIC DNA]</scope>
    <source>
        <strain evidence="3">IBCAS-2021</strain>
        <tissue evidence="3">Leaf</tissue>
    </source>
</reference>
<dbReference type="FunFam" id="1.25.40.10:FF:000090">
    <property type="entry name" value="Pentatricopeptide repeat-containing protein, chloroplastic"/>
    <property type="match status" value="1"/>
</dbReference>
<keyword evidence="4" id="KW-1185">Reference proteome</keyword>
<protein>
    <recommendedName>
        <fullName evidence="5">Pentatricopeptide repeat-containing protein</fullName>
    </recommendedName>
</protein>
<feature type="repeat" description="PPR" evidence="2">
    <location>
        <begin position="145"/>
        <end position="175"/>
    </location>
</feature>
<proteinExistence type="predicted"/>
<dbReference type="FunFam" id="1.25.40.10:FF:000344">
    <property type="entry name" value="Pentatricopeptide repeat-containing protein"/>
    <property type="match status" value="1"/>
</dbReference>
<dbReference type="InterPro" id="IPR002885">
    <property type="entry name" value="PPR_rpt"/>
</dbReference>
<dbReference type="PROSITE" id="PS51375">
    <property type="entry name" value="PPR"/>
    <property type="match status" value="7"/>
</dbReference>
<evidence type="ECO:0000313" key="3">
    <source>
        <dbReference type="EMBL" id="KAG9456703.1"/>
    </source>
</evidence>
<dbReference type="InterPro" id="IPR046960">
    <property type="entry name" value="PPR_At4g14850-like_plant"/>
</dbReference>
<accession>A0AAV7F6T9</accession>
<sequence length="549" mass="61698">MCTRFKTVPEYLRFLLQKCMKLKVLKAGRQIHAQLLVKGIDMELGSLNSNLVGMYTAGGDMISSRLVFASMSRPTAFVWNWLISASAFHGNSEESIRLFLQMQEAGIWANKFTFSSILKACVGLLDVNKGKELHCIITRMGFECETMVVNALIDMYCKCGNLSSARRLFDRMLIRDVASWTCMICGYSQGGQLEESSLLFERMKSQGLEPNEFTWNAMIAGLAHSGEFRKASHLLLRMKEEGLNPDLVTSNALISGFSQNHQSVEAIEFFHCMLAKGIKPNSVTFAALLPVCGSTGSLERGRCIHGLIYRSGSVLNVFTGSALIDMYTKCGSIQNARKVFDCISERNTAVWNTMIGCYGKHGLVEDSINLFERMVEEGVTPNQVTFTCILSACSHGGLVDKCLEIFQSMNEFRDVEYTKEHYACMIDALSRSGKIEDAYKLIMKILNEVNDSMVGAFFNGCKMHARGDMAKKLGEELLEIDINKPGDLVSLSNIYAANQEWEKVEIVRRLMKERKLTKRPGSSWIERKNDYIQYNESQSLELNQFCFSS</sequence>
<dbReference type="InterPro" id="IPR046848">
    <property type="entry name" value="E_motif"/>
</dbReference>
<dbReference type="AlphaFoldDB" id="A0AAV7F6T9"/>
<feature type="repeat" description="PPR" evidence="2">
    <location>
        <begin position="382"/>
        <end position="412"/>
    </location>
</feature>
<feature type="repeat" description="PPR" evidence="2">
    <location>
        <begin position="75"/>
        <end position="109"/>
    </location>
</feature>
<dbReference type="PANTHER" id="PTHR47926">
    <property type="entry name" value="PENTATRICOPEPTIDE REPEAT-CONTAINING PROTEIN"/>
    <property type="match status" value="1"/>
</dbReference>
<evidence type="ECO:0008006" key="5">
    <source>
        <dbReference type="Google" id="ProtNLM"/>
    </source>
</evidence>
<dbReference type="EMBL" id="JAINDJ010000002">
    <property type="protein sequence ID" value="KAG9456703.1"/>
    <property type="molecule type" value="Genomic_DNA"/>
</dbReference>
<evidence type="ECO:0000313" key="4">
    <source>
        <dbReference type="Proteomes" id="UP000825729"/>
    </source>
</evidence>
<dbReference type="Proteomes" id="UP000825729">
    <property type="component" value="Unassembled WGS sequence"/>
</dbReference>
<dbReference type="GO" id="GO:0009451">
    <property type="term" value="P:RNA modification"/>
    <property type="evidence" value="ECO:0007669"/>
    <property type="project" value="InterPro"/>
</dbReference>
<organism evidence="3 4">
    <name type="scientific">Aristolochia fimbriata</name>
    <name type="common">White veined hardy Dutchman's pipe vine</name>
    <dbReference type="NCBI Taxonomy" id="158543"/>
    <lineage>
        <taxon>Eukaryota</taxon>
        <taxon>Viridiplantae</taxon>
        <taxon>Streptophyta</taxon>
        <taxon>Embryophyta</taxon>
        <taxon>Tracheophyta</taxon>
        <taxon>Spermatophyta</taxon>
        <taxon>Magnoliopsida</taxon>
        <taxon>Magnoliidae</taxon>
        <taxon>Piperales</taxon>
        <taxon>Aristolochiaceae</taxon>
        <taxon>Aristolochia</taxon>
    </lineage>
</organism>
<dbReference type="Pfam" id="PF01535">
    <property type="entry name" value="PPR"/>
    <property type="match status" value="2"/>
</dbReference>
<dbReference type="Gene3D" id="1.25.40.10">
    <property type="entry name" value="Tetratricopeptide repeat domain"/>
    <property type="match status" value="5"/>
</dbReference>
<dbReference type="Pfam" id="PF13041">
    <property type="entry name" value="PPR_2"/>
    <property type="match status" value="4"/>
</dbReference>
<evidence type="ECO:0000256" key="2">
    <source>
        <dbReference type="PROSITE-ProRule" id="PRU00708"/>
    </source>
</evidence>
<dbReference type="NCBIfam" id="TIGR00756">
    <property type="entry name" value="PPR"/>
    <property type="match status" value="6"/>
</dbReference>
<evidence type="ECO:0000256" key="1">
    <source>
        <dbReference type="ARBA" id="ARBA00022737"/>
    </source>
</evidence>
<gene>
    <name evidence="3" type="ORF">H6P81_001211</name>
</gene>
<keyword evidence="1" id="KW-0677">Repeat</keyword>
<dbReference type="InterPro" id="IPR011990">
    <property type="entry name" value="TPR-like_helical_dom_sf"/>
</dbReference>
<feature type="repeat" description="PPR" evidence="2">
    <location>
        <begin position="347"/>
        <end position="381"/>
    </location>
</feature>
<feature type="repeat" description="PPR" evidence="2">
    <location>
        <begin position="246"/>
        <end position="280"/>
    </location>
</feature>
<comment type="caution">
    <text evidence="3">The sequence shown here is derived from an EMBL/GenBank/DDBJ whole genome shotgun (WGS) entry which is preliminary data.</text>
</comment>
<dbReference type="GO" id="GO:0003723">
    <property type="term" value="F:RNA binding"/>
    <property type="evidence" value="ECO:0007669"/>
    <property type="project" value="InterPro"/>
</dbReference>
<feature type="repeat" description="PPR" evidence="2">
    <location>
        <begin position="176"/>
        <end position="210"/>
    </location>
</feature>
<feature type="repeat" description="PPR" evidence="2">
    <location>
        <begin position="211"/>
        <end position="245"/>
    </location>
</feature>
<dbReference type="Pfam" id="PF12854">
    <property type="entry name" value="PPR_1"/>
    <property type="match status" value="1"/>
</dbReference>
<dbReference type="PANTHER" id="PTHR47926:SF453">
    <property type="entry name" value="PENTATRICOPEPTIDE REPEAT (PPR) SUPERFAMILY PROTEIN"/>
    <property type="match status" value="1"/>
</dbReference>
<name>A0AAV7F6T9_ARIFI</name>